<dbReference type="RefSeq" id="WP_146809048.1">
    <property type="nucleotide sequence ID" value="NZ_BJXX01000052.1"/>
</dbReference>
<accession>A0A511V7Q5</accession>
<dbReference type="AlphaFoldDB" id="A0A511V7Q5"/>
<evidence type="ECO:0000313" key="5">
    <source>
        <dbReference type="Proteomes" id="UP000321157"/>
    </source>
</evidence>
<gene>
    <name evidence="4" type="ORF">ADA01nite_11830</name>
</gene>
<dbReference type="EMBL" id="BJXX01000052">
    <property type="protein sequence ID" value="GEN33723.1"/>
    <property type="molecule type" value="Genomic_DNA"/>
</dbReference>
<feature type="domain" description="Sporulation protein YpeB N-terminal" evidence="3">
    <location>
        <begin position="30"/>
        <end position="165"/>
    </location>
</feature>
<dbReference type="InterPro" id="IPR048402">
    <property type="entry name" value="YpeB_N"/>
</dbReference>
<name>A0A511V7Q5_9BACL</name>
<protein>
    <submittedName>
        <fullName evidence="4">Germination protein YpeB</fullName>
    </submittedName>
</protein>
<dbReference type="Pfam" id="PF14620">
    <property type="entry name" value="YPEB_PepSY1-2"/>
    <property type="match status" value="1"/>
</dbReference>
<comment type="caution">
    <text evidence="4">The sequence shown here is derived from an EMBL/GenBank/DDBJ whole genome shotgun (WGS) entry which is preliminary data.</text>
</comment>
<sequence>MYWKIAGVLAPILAIGAIGVGMWGYQENQEKNSVLIKAENQYQRAFHNLNYHIDKLQDELGKTIAVNSRQQLTPSLTNVWRLAYSAQSDVGQLPLTLMPFNQTEKFLANVADFSYQTAVRDLQKEPLSNKEYKTLQALYRHSKEIQSQLQTVQTAVLSKQLRWMDVESALSTQERPQDNTIIDGLKVIDKNVEGYKDVDFGSGIGSLNATRKMKIQAIKGTPITAEEAKRKALAFTRITPEQLKEINVVDNGSGREYESFSVHMVRKADPAPVNVEVAKKGGKVVWVLDERDVHANVKKLNIEQAKNYADKYLEERNYPSMEAVSYDEYGGLAVFTYVYKQGDIRVYPDMVTVKVALDKGGVPGFQSESYLLNHKARVLPKPKLTEAQARAKVNPSLKIEETRLAVIEDDRGQEVFTYEFYGGLGQDRYRIYINALTGDEVKAEKIKAVAL</sequence>
<dbReference type="GO" id="GO:0009847">
    <property type="term" value="P:spore germination"/>
    <property type="evidence" value="ECO:0007669"/>
    <property type="project" value="InterPro"/>
</dbReference>
<reference evidence="4 5" key="1">
    <citation type="submission" date="2019-07" db="EMBL/GenBank/DDBJ databases">
        <title>Whole genome shotgun sequence of Aneurinibacillus danicus NBRC 102444.</title>
        <authorList>
            <person name="Hosoyama A."/>
            <person name="Uohara A."/>
            <person name="Ohji S."/>
            <person name="Ichikawa N."/>
        </authorList>
    </citation>
    <scope>NUCLEOTIDE SEQUENCE [LARGE SCALE GENOMIC DNA]</scope>
    <source>
        <strain evidence="4 5">NBRC 102444</strain>
    </source>
</reference>
<organism evidence="4 5">
    <name type="scientific">Aneurinibacillus danicus</name>
    <dbReference type="NCBI Taxonomy" id="267746"/>
    <lineage>
        <taxon>Bacteria</taxon>
        <taxon>Bacillati</taxon>
        <taxon>Bacillota</taxon>
        <taxon>Bacilli</taxon>
        <taxon>Bacillales</taxon>
        <taxon>Paenibacillaceae</taxon>
        <taxon>Aneurinibacillus group</taxon>
        <taxon>Aneurinibacillus</taxon>
    </lineage>
</organism>
<proteinExistence type="predicted"/>
<dbReference type="Pfam" id="PF20769">
    <property type="entry name" value="YPEB_N"/>
    <property type="match status" value="1"/>
</dbReference>
<evidence type="ECO:0000313" key="4">
    <source>
        <dbReference type="EMBL" id="GEN33723.1"/>
    </source>
</evidence>
<evidence type="ECO:0000259" key="1">
    <source>
        <dbReference type="Pfam" id="PF03413"/>
    </source>
</evidence>
<dbReference type="Proteomes" id="UP000321157">
    <property type="component" value="Unassembled WGS sequence"/>
</dbReference>
<evidence type="ECO:0000259" key="2">
    <source>
        <dbReference type="Pfam" id="PF14620"/>
    </source>
</evidence>
<dbReference type="Pfam" id="PF03413">
    <property type="entry name" value="PepSY"/>
    <property type="match status" value="1"/>
</dbReference>
<feature type="domain" description="PepSY" evidence="1">
    <location>
        <begin position="383"/>
        <end position="443"/>
    </location>
</feature>
<dbReference type="NCBIfam" id="TIGR02889">
    <property type="entry name" value="spore_YpeB"/>
    <property type="match status" value="1"/>
</dbReference>
<feature type="domain" description="Sporulation protein YpeB PepSY1 and PepSY2" evidence="2">
    <location>
        <begin position="184"/>
        <end position="380"/>
    </location>
</feature>
<keyword evidence="5" id="KW-1185">Reference proteome</keyword>
<evidence type="ECO:0000259" key="3">
    <source>
        <dbReference type="Pfam" id="PF20769"/>
    </source>
</evidence>
<dbReference type="OrthoDB" id="2372097at2"/>
<dbReference type="InterPro" id="IPR025711">
    <property type="entry name" value="PepSY"/>
</dbReference>
<dbReference type="InterPro" id="IPR014239">
    <property type="entry name" value="YpeB_PepSY1-2"/>
</dbReference>